<dbReference type="GO" id="GO:0005524">
    <property type="term" value="F:ATP binding"/>
    <property type="evidence" value="ECO:0007669"/>
    <property type="project" value="UniProtKB-KW"/>
</dbReference>
<dbReference type="GO" id="GO:0015658">
    <property type="term" value="F:branched-chain amino acid transmembrane transporter activity"/>
    <property type="evidence" value="ECO:0007669"/>
    <property type="project" value="TreeGrafter"/>
</dbReference>
<dbReference type="InterPro" id="IPR052156">
    <property type="entry name" value="BCAA_Transport_ATP-bd_LivF"/>
</dbReference>
<dbReference type="InterPro" id="IPR027417">
    <property type="entry name" value="P-loop_NTPase"/>
</dbReference>
<organism evidence="7">
    <name type="scientific">marine metagenome</name>
    <dbReference type="NCBI Taxonomy" id="408172"/>
    <lineage>
        <taxon>unclassified sequences</taxon>
        <taxon>metagenomes</taxon>
        <taxon>ecological metagenomes</taxon>
    </lineage>
</organism>
<comment type="similarity">
    <text evidence="1">Belongs to the ABC transporter superfamily.</text>
</comment>
<keyword evidence="4" id="KW-0067">ATP-binding</keyword>
<evidence type="ECO:0000256" key="2">
    <source>
        <dbReference type="ARBA" id="ARBA00022448"/>
    </source>
</evidence>
<dbReference type="GO" id="GO:0016887">
    <property type="term" value="F:ATP hydrolysis activity"/>
    <property type="evidence" value="ECO:0007669"/>
    <property type="project" value="InterPro"/>
</dbReference>
<dbReference type="InterPro" id="IPR003593">
    <property type="entry name" value="AAA+_ATPase"/>
</dbReference>
<dbReference type="PROSITE" id="PS50893">
    <property type="entry name" value="ABC_TRANSPORTER_2"/>
    <property type="match status" value="1"/>
</dbReference>
<evidence type="ECO:0000259" key="6">
    <source>
        <dbReference type="PROSITE" id="PS50893"/>
    </source>
</evidence>
<evidence type="ECO:0000256" key="3">
    <source>
        <dbReference type="ARBA" id="ARBA00022741"/>
    </source>
</evidence>
<dbReference type="SMART" id="SM00382">
    <property type="entry name" value="AAA"/>
    <property type="match status" value="1"/>
</dbReference>
<feature type="domain" description="ABC transporter" evidence="6">
    <location>
        <begin position="1"/>
        <end position="228"/>
    </location>
</feature>
<keyword evidence="3" id="KW-0547">Nucleotide-binding</keyword>
<dbReference type="PROSITE" id="PS00211">
    <property type="entry name" value="ABC_TRANSPORTER_1"/>
    <property type="match status" value="1"/>
</dbReference>
<accession>A0A381S2K4</accession>
<dbReference type="GO" id="GO:0015807">
    <property type="term" value="P:L-amino acid transport"/>
    <property type="evidence" value="ECO:0007669"/>
    <property type="project" value="TreeGrafter"/>
</dbReference>
<evidence type="ECO:0000256" key="1">
    <source>
        <dbReference type="ARBA" id="ARBA00005417"/>
    </source>
</evidence>
<keyword evidence="5" id="KW-0029">Amino-acid transport</keyword>
<dbReference type="Gene3D" id="3.40.50.300">
    <property type="entry name" value="P-loop containing nucleotide triphosphate hydrolases"/>
    <property type="match status" value="1"/>
</dbReference>
<proteinExistence type="inferred from homology"/>
<evidence type="ECO:0000256" key="4">
    <source>
        <dbReference type="ARBA" id="ARBA00022840"/>
    </source>
</evidence>
<dbReference type="AlphaFoldDB" id="A0A381S2K4"/>
<dbReference type="InterPro" id="IPR017871">
    <property type="entry name" value="ABC_transporter-like_CS"/>
</dbReference>
<dbReference type="Pfam" id="PF00005">
    <property type="entry name" value="ABC_tran"/>
    <property type="match status" value="1"/>
</dbReference>
<dbReference type="SUPFAM" id="SSF52540">
    <property type="entry name" value="P-loop containing nucleoside triphosphate hydrolases"/>
    <property type="match status" value="1"/>
</dbReference>
<evidence type="ECO:0000256" key="5">
    <source>
        <dbReference type="ARBA" id="ARBA00022970"/>
    </source>
</evidence>
<keyword evidence="2" id="KW-0813">Transport</keyword>
<dbReference type="PANTHER" id="PTHR43820">
    <property type="entry name" value="HIGH-AFFINITY BRANCHED-CHAIN AMINO ACID TRANSPORT ATP-BINDING PROTEIN LIVF"/>
    <property type="match status" value="1"/>
</dbReference>
<dbReference type="CDD" id="cd03224">
    <property type="entry name" value="ABC_TM1139_LivF_branched"/>
    <property type="match status" value="1"/>
</dbReference>
<dbReference type="PANTHER" id="PTHR43820:SF4">
    <property type="entry name" value="HIGH-AFFINITY BRANCHED-CHAIN AMINO ACID TRANSPORT ATP-BINDING PROTEIN LIVF"/>
    <property type="match status" value="1"/>
</dbReference>
<reference evidence="7" key="1">
    <citation type="submission" date="2018-05" db="EMBL/GenBank/DDBJ databases">
        <authorList>
            <person name="Lanie J.A."/>
            <person name="Ng W.-L."/>
            <person name="Kazmierczak K.M."/>
            <person name="Andrzejewski T.M."/>
            <person name="Davidsen T.M."/>
            <person name="Wayne K.J."/>
            <person name="Tettelin H."/>
            <person name="Glass J.I."/>
            <person name="Rusch D."/>
            <person name="Podicherti R."/>
            <person name="Tsui H.-C.T."/>
            <person name="Winkler M.E."/>
        </authorList>
    </citation>
    <scope>NUCLEOTIDE SEQUENCE</scope>
</reference>
<dbReference type="EMBL" id="UINC01002530">
    <property type="protein sequence ID" value="SUZ97669.1"/>
    <property type="molecule type" value="Genomic_DNA"/>
</dbReference>
<gene>
    <name evidence="7" type="ORF">METZ01_LOCUS50523</name>
</gene>
<feature type="non-terminal residue" evidence="7">
    <location>
        <position position="1"/>
    </location>
</feature>
<evidence type="ECO:0000313" key="7">
    <source>
        <dbReference type="EMBL" id="SUZ97669.1"/>
    </source>
</evidence>
<sequence length="242" mass="27297">VETFYGKIKALHGVSMAVNEGQLVCLLGANGAGKTTILKTIFGIVEPEYGTIHFNDKRIDRKDPEEIIKLGISHVPENRRIFPELTVHENLMMGGFLIKDKDLFEKRFKKITDYFPVLLNRSNQQAGTLSGGEQQMLAIARALMLEPKLLLLDEPSLGLSPKLVQEIFSIIKDLHQSGVTILLVEQNVNHALKIADYGYVLTSGKIFLSGTYDELYEEEKVREMYLGEGKYTRRANLWSGIR</sequence>
<protein>
    <recommendedName>
        <fullName evidence="6">ABC transporter domain-containing protein</fullName>
    </recommendedName>
</protein>
<name>A0A381S2K4_9ZZZZ</name>
<dbReference type="InterPro" id="IPR003439">
    <property type="entry name" value="ABC_transporter-like_ATP-bd"/>
</dbReference>